<feature type="coiled-coil region" evidence="1">
    <location>
        <begin position="1325"/>
        <end position="1510"/>
    </location>
</feature>
<keyword evidence="1" id="KW-0175">Coiled coil</keyword>
<feature type="domain" description="VWFA" evidence="4">
    <location>
        <begin position="359"/>
        <end position="557"/>
    </location>
</feature>
<organism evidence="5 6">
    <name type="scientific">Mytilus edulis</name>
    <name type="common">Blue mussel</name>
    <dbReference type="NCBI Taxonomy" id="6550"/>
    <lineage>
        <taxon>Eukaryota</taxon>
        <taxon>Metazoa</taxon>
        <taxon>Spiralia</taxon>
        <taxon>Lophotrochozoa</taxon>
        <taxon>Mollusca</taxon>
        <taxon>Bivalvia</taxon>
        <taxon>Autobranchia</taxon>
        <taxon>Pteriomorphia</taxon>
        <taxon>Mytilida</taxon>
        <taxon>Mytiloidea</taxon>
        <taxon>Mytilidae</taxon>
        <taxon>Mytilinae</taxon>
        <taxon>Mytilus</taxon>
    </lineage>
</organism>
<dbReference type="InterPro" id="IPR036465">
    <property type="entry name" value="vWFA_dom_sf"/>
</dbReference>
<dbReference type="CDD" id="cd01671">
    <property type="entry name" value="CARD"/>
    <property type="match status" value="1"/>
</dbReference>
<evidence type="ECO:0000259" key="4">
    <source>
        <dbReference type="PROSITE" id="PS50234"/>
    </source>
</evidence>
<evidence type="ECO:0000256" key="1">
    <source>
        <dbReference type="SAM" id="Coils"/>
    </source>
</evidence>
<feature type="compositionally biased region" description="Low complexity" evidence="2">
    <location>
        <begin position="1178"/>
        <end position="1202"/>
    </location>
</feature>
<evidence type="ECO:0000259" key="3">
    <source>
        <dbReference type="PROSITE" id="PS50209"/>
    </source>
</evidence>
<feature type="region of interest" description="Disordered" evidence="2">
    <location>
        <begin position="803"/>
        <end position="913"/>
    </location>
</feature>
<protein>
    <recommendedName>
        <fullName evidence="7">VWFA domain-containing protein</fullName>
    </recommendedName>
</protein>
<feature type="region of interest" description="Disordered" evidence="2">
    <location>
        <begin position="689"/>
        <end position="753"/>
    </location>
</feature>
<keyword evidence="6" id="KW-1185">Reference proteome</keyword>
<dbReference type="PROSITE" id="PS50209">
    <property type="entry name" value="CARD"/>
    <property type="match status" value="1"/>
</dbReference>
<dbReference type="OrthoDB" id="6116233at2759"/>
<dbReference type="InterPro" id="IPR002035">
    <property type="entry name" value="VWF_A"/>
</dbReference>
<dbReference type="PROSITE" id="PS50234">
    <property type="entry name" value="VWFA"/>
    <property type="match status" value="1"/>
</dbReference>
<dbReference type="InterPro" id="IPR011029">
    <property type="entry name" value="DEATH-like_dom_sf"/>
</dbReference>
<feature type="region of interest" description="Disordered" evidence="2">
    <location>
        <begin position="1"/>
        <end position="121"/>
    </location>
</feature>
<feature type="compositionally biased region" description="Polar residues" evidence="2">
    <location>
        <begin position="741"/>
        <end position="753"/>
    </location>
</feature>
<dbReference type="SUPFAM" id="SSF47986">
    <property type="entry name" value="DEATH domain"/>
    <property type="match status" value="1"/>
</dbReference>
<dbReference type="Proteomes" id="UP000683360">
    <property type="component" value="Unassembled WGS sequence"/>
</dbReference>
<feature type="compositionally biased region" description="Basic residues" evidence="2">
    <location>
        <begin position="689"/>
        <end position="724"/>
    </location>
</feature>
<dbReference type="GO" id="GO:0042981">
    <property type="term" value="P:regulation of apoptotic process"/>
    <property type="evidence" value="ECO:0007669"/>
    <property type="project" value="InterPro"/>
</dbReference>
<comment type="caution">
    <text evidence="5">The sequence shown here is derived from an EMBL/GenBank/DDBJ whole genome shotgun (WGS) entry which is preliminary data.</text>
</comment>
<dbReference type="InterPro" id="IPR001315">
    <property type="entry name" value="CARD"/>
</dbReference>
<evidence type="ECO:0000313" key="5">
    <source>
        <dbReference type="EMBL" id="CAG2229056.1"/>
    </source>
</evidence>
<feature type="compositionally biased region" description="Polar residues" evidence="2">
    <location>
        <begin position="1203"/>
        <end position="1214"/>
    </location>
</feature>
<dbReference type="PANTHER" id="PTHR47824:SF3">
    <property type="entry name" value="UBIQUITIN-LIKE DOMAIN-CONTAINING PROTEIN"/>
    <property type="match status" value="1"/>
</dbReference>
<dbReference type="EMBL" id="CAJPWZ010002016">
    <property type="protein sequence ID" value="CAG2229056.1"/>
    <property type="molecule type" value="Genomic_DNA"/>
</dbReference>
<sequence>MTHMLNLEEQMTGLKRKPSDLPGDQPPPKLLKQTTSTTIDTAVEKESDIDSLPPPVLEKADTYDEERPKAVPYGIKANDNGSDSSTPPPVLPRFPTLQPSKPMTSDKYFGFDIPSDSDDEDDTIRKIAESISVGEDSVDSIASLKPKMSSMGTNTPYDDDRSISKRDVHVSLKRVDLNISDSNGSNGEEKKAKLIKKGIIKKVLSPKKSLQSKKSVTVKKEKSVILNLLESLRTVQKMPSGATIEKIMKFGDHEVIDLPSDRSLTVYEFDDEKFTSITPSNLLPRPSVQVVSDTLKSIEDEAPADSSALPKLECVSSEEFSTDELSDAETNNSAPVLQKMCITSPTKSPKKFIHGGIREIVFSFDTTGSMYSYMEETKEKLEKLLNVLKIDIPGVRLAFVAHGDYYDLKNDRYLIKWLDFGATIDEICNFFEYLPITHGGDADECYELVLRKVRESLSWTTGSQRCLVMIGDSDPHEPGYEFEDFKNDIDWKEETKKLNEMGVRIYGMQVGYRSDFYRQISQTTGGAHLRLESANLTPDMFMSVCLREGNLKLLKTYEAEVMKRPEYKTGLDLELARLFSSLKNVADNIAMKFKKNIIEGSTENGKKAVKRENTSMTESPGTKIAKMAKKALAEDGKVKKKIKTLSPERKQSTSDKIAKNLIKKAIKGKAIKDKKKTALTKEKKKISLKSTKKSGVKNIKEKKKTAAKLTKKPVVKKDMKKKPSKPGLPGKKAKTVLGSKVQKTISKGKQTATKVKAKSVMKAILKSKTVKPSKKTLSIRPNTKLKVKNTTAKKVIKNKTLTKGTIKKDPKTKILSKVKSKETPTKKIVKTKVKTAEVKKKIPKKLAEKKKNVLKQKTEKKGTKASPEKKKIKPQEKKATNKKSEEKEKKSAAKTSKKTEAKKSIDKPIKVKKPKNLQPREIASIAKFVTGPLSCSSWEQWTPLIAHEKPRSGNWSKGKGGCPGYCNSDIDKDKDSVLVMYEFAVSPPDSSKKYPVCFYSQNENIWEFCKDKYIQKELERVIKSKGSISVRKGTVNKNDETLFLKTVEHVRNMFDYAWNSNASKETARKDDLVKEGFIIAKERLGYLDPILERLVDKNVITVEQKDRVEKVSPPTPHRKFNEFIQLLLNSHDPNSFNIFIEVLEDERFFNIVEKLQKDISTRTTSRAKSSYARESAISSVSVQQQRPPTSQSTSQPRRQQQTFNRAKTQVNTPSGPFDYDFEEQVVMSPMGDYGGASGGVYDSYCPSPNIPERTGSGSYADKVTSAIGSMFAEFSGKLTNDLLDGFDRRRHEERVDLEIRMEKKIDDAIENKLDEKIKTFQTGWEKEKTEMIERSELALNQLQDTIENMRAQSDAYMELKVKYDQLQQTHSQMRDKENERWGRLTAVNKENSGLKNEAEVLRTELMLVRERVDELEADNRALKDNEIQDQHRINQLLAEKEDIILELERAEREKIDLKNRVDTMGREIEKLMYQQNERAMKDDRAYQEALKKQNERLDELYKVVQALTERERQSKSLFIGGNSLSKTQRGSAQVNRTNR</sequence>
<name>A0A8S3T6G2_MYTED</name>
<dbReference type="PANTHER" id="PTHR47824">
    <property type="entry name" value="UBIQUITIN-LIKE DOMAIN-CONTAINING PROTEIN"/>
    <property type="match status" value="1"/>
</dbReference>
<evidence type="ECO:0000313" key="6">
    <source>
        <dbReference type="Proteomes" id="UP000683360"/>
    </source>
</evidence>
<dbReference type="CDD" id="cd00198">
    <property type="entry name" value="vWFA"/>
    <property type="match status" value="1"/>
</dbReference>
<feature type="domain" description="CARD" evidence="3">
    <location>
        <begin position="1065"/>
        <end position="1145"/>
    </location>
</feature>
<feature type="region of interest" description="Disordered" evidence="2">
    <location>
        <begin position="1519"/>
        <end position="1539"/>
    </location>
</feature>
<feature type="region of interest" description="Disordered" evidence="2">
    <location>
        <begin position="1162"/>
        <end position="1219"/>
    </location>
</feature>
<reference evidence="5" key="1">
    <citation type="submission" date="2021-03" db="EMBL/GenBank/DDBJ databases">
        <authorList>
            <person name="Bekaert M."/>
        </authorList>
    </citation>
    <scope>NUCLEOTIDE SEQUENCE</scope>
</reference>
<evidence type="ECO:0000256" key="2">
    <source>
        <dbReference type="SAM" id="MobiDB-lite"/>
    </source>
</evidence>
<feature type="compositionally biased region" description="Basic and acidic residues" evidence="2">
    <location>
        <begin position="834"/>
        <end position="909"/>
    </location>
</feature>
<feature type="compositionally biased region" description="Basic and acidic residues" evidence="2">
    <location>
        <begin position="58"/>
        <end position="69"/>
    </location>
</feature>
<proteinExistence type="predicted"/>
<dbReference type="Gene3D" id="3.40.50.410">
    <property type="entry name" value="von Willebrand factor, type A domain"/>
    <property type="match status" value="1"/>
</dbReference>
<dbReference type="SUPFAM" id="SSF53300">
    <property type="entry name" value="vWA-like"/>
    <property type="match status" value="1"/>
</dbReference>
<gene>
    <name evidence="5" type="ORF">MEDL_42066</name>
</gene>
<accession>A0A8S3T6G2</accession>
<feature type="compositionally biased region" description="Polar residues" evidence="2">
    <location>
        <begin position="1522"/>
        <end position="1539"/>
    </location>
</feature>
<evidence type="ECO:0008006" key="7">
    <source>
        <dbReference type="Google" id="ProtNLM"/>
    </source>
</evidence>
<dbReference type="Gene3D" id="1.10.533.10">
    <property type="entry name" value="Death Domain, Fas"/>
    <property type="match status" value="1"/>
</dbReference>